<accession>A0ABU8LMZ7</accession>
<dbReference type="Proteomes" id="UP001366085">
    <property type="component" value="Unassembled WGS sequence"/>
</dbReference>
<organism evidence="1 2">
    <name type="scientific">Microbacterium istanbulense</name>
    <dbReference type="NCBI Taxonomy" id="3122049"/>
    <lineage>
        <taxon>Bacteria</taxon>
        <taxon>Bacillati</taxon>
        <taxon>Actinomycetota</taxon>
        <taxon>Actinomycetes</taxon>
        <taxon>Micrococcales</taxon>
        <taxon>Microbacteriaceae</taxon>
        <taxon>Microbacterium</taxon>
    </lineage>
</organism>
<protein>
    <submittedName>
        <fullName evidence="1">Uncharacterized protein</fullName>
    </submittedName>
</protein>
<keyword evidence="2" id="KW-1185">Reference proteome</keyword>
<name>A0ABU8LMZ7_9MICO</name>
<comment type="caution">
    <text evidence="1">The sequence shown here is derived from an EMBL/GenBank/DDBJ whole genome shotgun (WGS) entry which is preliminary data.</text>
</comment>
<proteinExistence type="predicted"/>
<evidence type="ECO:0000313" key="2">
    <source>
        <dbReference type="Proteomes" id="UP001366085"/>
    </source>
</evidence>
<evidence type="ECO:0000313" key="1">
    <source>
        <dbReference type="EMBL" id="MEJ1092380.1"/>
    </source>
</evidence>
<dbReference type="RefSeq" id="WP_337320870.1">
    <property type="nucleotide sequence ID" value="NZ_JBBDGN010000012.1"/>
</dbReference>
<gene>
    <name evidence="1" type="ORF">WDU93_11875</name>
</gene>
<reference evidence="1 2" key="1">
    <citation type="submission" date="2024-02" db="EMBL/GenBank/DDBJ databases">
        <authorList>
            <person name="Saticioglu I.B."/>
        </authorList>
    </citation>
    <scope>NUCLEOTIDE SEQUENCE [LARGE SCALE GENOMIC DNA]</scope>
    <source>
        <strain evidence="1 2">Mu-43</strain>
    </source>
</reference>
<dbReference type="EMBL" id="JBBDGN010000012">
    <property type="protein sequence ID" value="MEJ1092380.1"/>
    <property type="molecule type" value="Genomic_DNA"/>
</dbReference>
<sequence>MSIFALRTALAANATARQSGANAARFADETRHRERLRELSTVARQLQAWWVRWEDGAEAKYGVLVTNAGEGATVFRDVRIETLGNANVRGAKGHIAFTSLPPGAYVLTSTPLGSEQPWSDPEVARRDIAYKPLMKAQKYAVTCIRFEDPTKLAWTWTPERGLESGSAVAAQVG</sequence>